<protein>
    <recommendedName>
        <fullName evidence="4">SnoaL-like domain-containing protein</fullName>
    </recommendedName>
</protein>
<dbReference type="Gene3D" id="3.10.450.50">
    <property type="match status" value="1"/>
</dbReference>
<dbReference type="Proteomes" id="UP000215127">
    <property type="component" value="Chromosome 6"/>
</dbReference>
<dbReference type="PANTHER" id="PTHR38436:SF3">
    <property type="entry name" value="CARBOXYMETHYLENEBUTENOLIDASE-RELATED"/>
    <property type="match status" value="1"/>
</dbReference>
<evidence type="ECO:0000313" key="3">
    <source>
        <dbReference type="Proteomes" id="UP000215127"/>
    </source>
</evidence>
<organism evidence="2 3">
    <name type="scientific">Zymoseptoria tritici (strain ST99CH_3D7)</name>
    <dbReference type="NCBI Taxonomy" id="1276538"/>
    <lineage>
        <taxon>Eukaryota</taxon>
        <taxon>Fungi</taxon>
        <taxon>Dikarya</taxon>
        <taxon>Ascomycota</taxon>
        <taxon>Pezizomycotina</taxon>
        <taxon>Dothideomycetes</taxon>
        <taxon>Dothideomycetidae</taxon>
        <taxon>Mycosphaerellales</taxon>
        <taxon>Mycosphaerellaceae</taxon>
        <taxon>Zymoseptoria</taxon>
    </lineage>
</organism>
<accession>A0A1X7RXB2</accession>
<feature type="region of interest" description="Disordered" evidence="1">
    <location>
        <begin position="360"/>
        <end position="383"/>
    </location>
</feature>
<dbReference type="GO" id="GO:0030638">
    <property type="term" value="P:polyketide metabolic process"/>
    <property type="evidence" value="ECO:0007669"/>
    <property type="project" value="InterPro"/>
</dbReference>
<dbReference type="PANTHER" id="PTHR38436">
    <property type="entry name" value="POLYKETIDE CYCLASE SNOAL-LIKE DOMAIN"/>
    <property type="match status" value="1"/>
</dbReference>
<dbReference type="SUPFAM" id="SSF54427">
    <property type="entry name" value="NTF2-like"/>
    <property type="match status" value="1"/>
</dbReference>
<evidence type="ECO:0000313" key="2">
    <source>
        <dbReference type="EMBL" id="SMQ52073.1"/>
    </source>
</evidence>
<proteinExistence type="predicted"/>
<dbReference type="InterPro" id="IPR009959">
    <property type="entry name" value="Cyclase_SnoaL-like"/>
</dbReference>
<sequence>MSPRYTSSSPLRLWITGDEAEFDPTVLRQFHEEGFEVTYLPFQGGGKAYEKQLQHLADDLEHGEVYGIVAYGAAASTCLTFHISPQPNLACLIAYYPTELTHPLTKYPPHLKVLCHLAATQPFAPAFQSYTYSGTQPGFAEHDVDEYDPISASLAWTRTLGTLRKAFKVDVDLEPVREAHLRSLFASGDAKAALSSMTTMDEDVFANYVSTMTGGTGREDLFFFYRDYFLPNPPSLAIKLVSRTIGVDRIVDEMVLSFQHTQEVLWILPGVPPTGKKVIVAMVSIVCVRGGKLVHERVYWDQASVLVQVGLLDLTLVPESVKNQGLEKLPVCGAEATLKVLDQESQPTNELIPDWAIDGEAEEKSLPARPKQAATMRRRADDP</sequence>
<evidence type="ECO:0008006" key="4">
    <source>
        <dbReference type="Google" id="ProtNLM"/>
    </source>
</evidence>
<gene>
    <name evidence="2" type="ORF">ZT3D7_G7226</name>
</gene>
<dbReference type="STRING" id="1276538.A0A1X7RXB2"/>
<dbReference type="InterPro" id="IPR032710">
    <property type="entry name" value="NTF2-like_dom_sf"/>
</dbReference>
<evidence type="ECO:0000256" key="1">
    <source>
        <dbReference type="SAM" id="MobiDB-lite"/>
    </source>
</evidence>
<keyword evidence="3" id="KW-1185">Reference proteome</keyword>
<dbReference type="EMBL" id="LT853697">
    <property type="protein sequence ID" value="SMQ52073.1"/>
    <property type="molecule type" value="Genomic_DNA"/>
</dbReference>
<reference evidence="2 3" key="1">
    <citation type="submission" date="2016-06" db="EMBL/GenBank/DDBJ databases">
        <authorList>
            <person name="Kjaerup R.B."/>
            <person name="Dalgaard T.S."/>
            <person name="Juul-Madsen H.R."/>
        </authorList>
    </citation>
    <scope>NUCLEOTIDE SEQUENCE [LARGE SCALE GENOMIC DNA]</scope>
</reference>
<dbReference type="AlphaFoldDB" id="A0A1X7RXB2"/>
<name>A0A1X7RXB2_ZYMT9</name>